<name>A0A644XMZ5_9ZZZZ</name>
<comment type="similarity">
    <text evidence="1">Belongs to the 4-hydroxybenzoyl-CoA thioesterase family.</text>
</comment>
<dbReference type="InterPro" id="IPR029069">
    <property type="entry name" value="HotDog_dom_sf"/>
</dbReference>
<protein>
    <submittedName>
        <fullName evidence="3">Uncharacterized protein</fullName>
    </submittedName>
</protein>
<evidence type="ECO:0000256" key="1">
    <source>
        <dbReference type="ARBA" id="ARBA00005953"/>
    </source>
</evidence>
<keyword evidence="2" id="KW-0378">Hydrolase</keyword>
<dbReference type="EMBL" id="VSSQ01002810">
    <property type="protein sequence ID" value="MPM17515.1"/>
    <property type="molecule type" value="Genomic_DNA"/>
</dbReference>
<dbReference type="Gene3D" id="3.10.129.10">
    <property type="entry name" value="Hotdog Thioesterase"/>
    <property type="match status" value="1"/>
</dbReference>
<dbReference type="CDD" id="cd00586">
    <property type="entry name" value="4HBT"/>
    <property type="match status" value="1"/>
</dbReference>
<evidence type="ECO:0000256" key="2">
    <source>
        <dbReference type="ARBA" id="ARBA00022801"/>
    </source>
</evidence>
<dbReference type="SUPFAM" id="SSF54637">
    <property type="entry name" value="Thioesterase/thiol ester dehydrase-isomerase"/>
    <property type="match status" value="1"/>
</dbReference>
<dbReference type="PANTHER" id="PTHR31793:SF27">
    <property type="entry name" value="NOVEL THIOESTERASE SUPERFAMILY DOMAIN AND SAPOSIN A-TYPE DOMAIN CONTAINING PROTEIN (0610012H03RIK)"/>
    <property type="match status" value="1"/>
</dbReference>
<proteinExistence type="inferred from homology"/>
<gene>
    <name evidence="3" type="ORF">SDC9_63910</name>
</gene>
<dbReference type="PANTHER" id="PTHR31793">
    <property type="entry name" value="4-HYDROXYBENZOYL-COA THIOESTERASE FAMILY MEMBER"/>
    <property type="match status" value="1"/>
</dbReference>
<evidence type="ECO:0000313" key="3">
    <source>
        <dbReference type="EMBL" id="MPM17515.1"/>
    </source>
</evidence>
<dbReference type="AlphaFoldDB" id="A0A644XMZ5"/>
<sequence length="141" mass="16171">MSGFGYEHPLRVRWSELDPYDHVNNVSYLTYLQESTIAMMAEPRRDLPWGRPGDPHTWVVAAQDMTYRAPMLYQIEPYLAEVVILRVGSTSVTFEMRIHDPHVDVTYAVGHLVLVHADPHGTPVPLPDILRERLRPLTLTV</sequence>
<accession>A0A644XMZ5</accession>
<reference evidence="3" key="1">
    <citation type="submission" date="2019-08" db="EMBL/GenBank/DDBJ databases">
        <authorList>
            <person name="Kucharzyk K."/>
            <person name="Murdoch R.W."/>
            <person name="Higgins S."/>
            <person name="Loffler F."/>
        </authorList>
    </citation>
    <scope>NUCLEOTIDE SEQUENCE</scope>
</reference>
<dbReference type="GO" id="GO:0047617">
    <property type="term" value="F:fatty acyl-CoA hydrolase activity"/>
    <property type="evidence" value="ECO:0007669"/>
    <property type="project" value="TreeGrafter"/>
</dbReference>
<dbReference type="Pfam" id="PF13279">
    <property type="entry name" value="4HBT_2"/>
    <property type="match status" value="1"/>
</dbReference>
<organism evidence="3">
    <name type="scientific">bioreactor metagenome</name>
    <dbReference type="NCBI Taxonomy" id="1076179"/>
    <lineage>
        <taxon>unclassified sequences</taxon>
        <taxon>metagenomes</taxon>
        <taxon>ecological metagenomes</taxon>
    </lineage>
</organism>
<dbReference type="InterPro" id="IPR050563">
    <property type="entry name" value="4-hydroxybenzoyl-CoA_TE"/>
</dbReference>
<comment type="caution">
    <text evidence="3">The sequence shown here is derived from an EMBL/GenBank/DDBJ whole genome shotgun (WGS) entry which is preliminary data.</text>
</comment>